<keyword evidence="1" id="KW-1133">Transmembrane helix</keyword>
<name>A0A147BSB0_IXORI</name>
<keyword evidence="1" id="KW-0812">Transmembrane</keyword>
<proteinExistence type="predicted"/>
<sequence length="108" mass="11943">FNVHHAVVMHVRMLVRCSARSKRAGMGIEPSICGLCSSSFRFTFSELVCTSPLGHRSQNSCSCFETLLCLSLFVSSCLGVTLTMITHQLAWSLMLISVFVSLAYYKSL</sequence>
<dbReference type="AlphaFoldDB" id="A0A147BSB0"/>
<keyword evidence="1" id="KW-0472">Membrane</keyword>
<evidence type="ECO:0000256" key="1">
    <source>
        <dbReference type="SAM" id="Phobius"/>
    </source>
</evidence>
<feature type="non-terminal residue" evidence="2">
    <location>
        <position position="1"/>
    </location>
</feature>
<organism evidence="2">
    <name type="scientific">Ixodes ricinus</name>
    <name type="common">Common tick</name>
    <name type="synonym">Acarus ricinus</name>
    <dbReference type="NCBI Taxonomy" id="34613"/>
    <lineage>
        <taxon>Eukaryota</taxon>
        <taxon>Metazoa</taxon>
        <taxon>Ecdysozoa</taxon>
        <taxon>Arthropoda</taxon>
        <taxon>Chelicerata</taxon>
        <taxon>Arachnida</taxon>
        <taxon>Acari</taxon>
        <taxon>Parasitiformes</taxon>
        <taxon>Ixodida</taxon>
        <taxon>Ixodoidea</taxon>
        <taxon>Ixodidae</taxon>
        <taxon>Ixodinae</taxon>
        <taxon>Ixodes</taxon>
    </lineage>
</organism>
<dbReference type="EMBL" id="GEGO01001781">
    <property type="protein sequence ID" value="JAR93623.1"/>
    <property type="molecule type" value="Transcribed_RNA"/>
</dbReference>
<accession>A0A147BSB0</accession>
<evidence type="ECO:0000313" key="2">
    <source>
        <dbReference type="EMBL" id="JAR93623.1"/>
    </source>
</evidence>
<reference evidence="2" key="1">
    <citation type="journal article" date="2018" name="PLoS Negl. Trop. Dis.">
        <title>Sialome diversity of ticks revealed by RNAseq of single tick salivary glands.</title>
        <authorList>
            <person name="Perner J."/>
            <person name="Kropackova S."/>
            <person name="Kopacek P."/>
            <person name="Ribeiro J.M."/>
        </authorList>
    </citation>
    <scope>NUCLEOTIDE SEQUENCE</scope>
    <source>
        <strain evidence="2">Siblings of single egg batch collected in Ceske Budejovice</strain>
        <tissue evidence="2">Salivary glands</tissue>
    </source>
</reference>
<protein>
    <submittedName>
        <fullName evidence="2">Uncharacterized protein</fullName>
    </submittedName>
</protein>
<feature type="transmembrane region" description="Helical" evidence="1">
    <location>
        <begin position="88"/>
        <end position="105"/>
    </location>
</feature>